<reference evidence="4 5" key="1">
    <citation type="submission" date="2015-07" db="EMBL/GenBank/DDBJ databases">
        <authorList>
            <person name="Kim K.M."/>
        </authorList>
    </citation>
    <scope>NUCLEOTIDE SEQUENCE [LARGE SCALE GENOMIC DNA]</scope>
    <source>
        <strain evidence="4 5">KCTC 12363</strain>
    </source>
</reference>
<feature type="DNA-binding region" description="H-T-H motif" evidence="2">
    <location>
        <begin position="30"/>
        <end position="49"/>
    </location>
</feature>
<evidence type="ECO:0000256" key="1">
    <source>
        <dbReference type="ARBA" id="ARBA00023125"/>
    </source>
</evidence>
<dbReference type="Pfam" id="PF00440">
    <property type="entry name" value="TetR_N"/>
    <property type="match status" value="1"/>
</dbReference>
<proteinExistence type="predicted"/>
<dbReference type="KEGG" id="camu:CA2015_4450"/>
<dbReference type="Gene3D" id="1.10.10.60">
    <property type="entry name" value="Homeodomain-like"/>
    <property type="match status" value="1"/>
</dbReference>
<evidence type="ECO:0000256" key="2">
    <source>
        <dbReference type="PROSITE-ProRule" id="PRU00335"/>
    </source>
</evidence>
<dbReference type="PROSITE" id="PS50977">
    <property type="entry name" value="HTH_TETR_2"/>
    <property type="match status" value="1"/>
</dbReference>
<dbReference type="OrthoDB" id="6430772at2"/>
<organism evidence="4 5">
    <name type="scientific">Cyclobacterium amurskyense</name>
    <dbReference type="NCBI Taxonomy" id="320787"/>
    <lineage>
        <taxon>Bacteria</taxon>
        <taxon>Pseudomonadati</taxon>
        <taxon>Bacteroidota</taxon>
        <taxon>Cytophagia</taxon>
        <taxon>Cytophagales</taxon>
        <taxon>Cyclobacteriaceae</taxon>
        <taxon>Cyclobacterium</taxon>
    </lineage>
</organism>
<dbReference type="PRINTS" id="PR00455">
    <property type="entry name" value="HTHTETR"/>
</dbReference>
<sequence>MGVYERQQKEKKILESAIVLFGDKGLHATKVEDVAKKAKISKGLVYFYYKSKEDLYMAITKKGIEELKEVFNKSFGKGKDKTGIEVMTDLVNGYFLFVQEKKVFHDAILYFLSVLELYQQDQDKVNPLLLESQYFNKLLQSHNDLAKIGIKAISQGIKDGSMRPDLQADSTFYTIWSMLIGYCKLNGSVNLEPNDIKINSESWKNGFNKILFEILKGTNNPFKTQPVQGNLF</sequence>
<evidence type="ECO:0000313" key="4">
    <source>
        <dbReference type="EMBL" id="AKP53792.1"/>
    </source>
</evidence>
<dbReference type="InterPro" id="IPR009057">
    <property type="entry name" value="Homeodomain-like_sf"/>
</dbReference>
<accession>A0A0H4PZE7</accession>
<dbReference type="GO" id="GO:0003677">
    <property type="term" value="F:DNA binding"/>
    <property type="evidence" value="ECO:0007669"/>
    <property type="project" value="UniProtKB-UniRule"/>
</dbReference>
<dbReference type="AlphaFoldDB" id="A0A0H4PZE7"/>
<dbReference type="PANTHER" id="PTHR43479">
    <property type="entry name" value="ACREF/ENVCD OPERON REPRESSOR-RELATED"/>
    <property type="match status" value="1"/>
</dbReference>
<evidence type="ECO:0000313" key="5">
    <source>
        <dbReference type="Proteomes" id="UP000036520"/>
    </source>
</evidence>
<protein>
    <submittedName>
        <fullName evidence="4">Transcriptional regulator, TetR family</fullName>
    </submittedName>
</protein>
<feature type="domain" description="HTH tetR-type" evidence="3">
    <location>
        <begin position="7"/>
        <end position="67"/>
    </location>
</feature>
<dbReference type="Gene3D" id="1.10.357.10">
    <property type="entry name" value="Tetracycline Repressor, domain 2"/>
    <property type="match status" value="1"/>
</dbReference>
<dbReference type="InterPro" id="IPR050624">
    <property type="entry name" value="HTH-type_Tx_Regulator"/>
</dbReference>
<dbReference type="RefSeq" id="WP_048643856.1">
    <property type="nucleotide sequence ID" value="NZ_CAXBGM010000098.1"/>
</dbReference>
<dbReference type="InterPro" id="IPR001647">
    <property type="entry name" value="HTH_TetR"/>
</dbReference>
<dbReference type="SUPFAM" id="SSF46689">
    <property type="entry name" value="Homeodomain-like"/>
    <property type="match status" value="1"/>
</dbReference>
<keyword evidence="1 2" id="KW-0238">DNA-binding</keyword>
<dbReference type="EMBL" id="CP012040">
    <property type="protein sequence ID" value="AKP53792.1"/>
    <property type="molecule type" value="Genomic_DNA"/>
</dbReference>
<evidence type="ECO:0000259" key="3">
    <source>
        <dbReference type="PROSITE" id="PS50977"/>
    </source>
</evidence>
<gene>
    <name evidence="4" type="ORF">CA2015_4450</name>
</gene>
<dbReference type="PANTHER" id="PTHR43479:SF11">
    <property type="entry name" value="ACREF_ENVCD OPERON REPRESSOR-RELATED"/>
    <property type="match status" value="1"/>
</dbReference>
<name>A0A0H4PZE7_9BACT</name>
<dbReference type="Proteomes" id="UP000036520">
    <property type="component" value="Chromosome"/>
</dbReference>
<dbReference type="STRING" id="320787.CA2015_4450"/>
<keyword evidence="5" id="KW-1185">Reference proteome</keyword>